<dbReference type="Pfam" id="PF11695">
    <property type="entry name" value="DUF3291"/>
    <property type="match status" value="1"/>
</dbReference>
<dbReference type="Proteomes" id="UP000015503">
    <property type="component" value="Chromosome"/>
</dbReference>
<sequence length="164" mass="18497">MSNTHELAQLNIAVMQAPLDSPAMADFVANLERINALAEASPGFVWRLQDEAGDATAIRPFGDEVLVNLSVWQSVEALREYVYRSAHADMLKRRNEWFTRDGQAHMVFWWVPRGHRPDVQEAAARLAMLREQGPTPAAFTFRQSFLAPDQSVPFAPFDRESQVG</sequence>
<name>S6AKH1_METRE</name>
<dbReference type="OrthoDB" id="2376237at2"/>
<dbReference type="SUPFAM" id="SSF54909">
    <property type="entry name" value="Dimeric alpha+beta barrel"/>
    <property type="match status" value="1"/>
</dbReference>
<dbReference type="HOGENOM" id="CLU_119287_0_0_6"/>
<dbReference type="eggNOG" id="COG2329">
    <property type="taxonomic scope" value="Bacteria"/>
</dbReference>
<organism evidence="2 3">
    <name type="scientific">Metapseudomonas resinovorans NBRC 106553</name>
    <dbReference type="NCBI Taxonomy" id="1245471"/>
    <lineage>
        <taxon>Bacteria</taxon>
        <taxon>Pseudomonadati</taxon>
        <taxon>Pseudomonadota</taxon>
        <taxon>Gammaproteobacteria</taxon>
        <taxon>Pseudomonadales</taxon>
        <taxon>Pseudomonadaceae</taxon>
        <taxon>Metapseudomonas</taxon>
    </lineage>
</organism>
<dbReference type="AlphaFoldDB" id="S6AKH1"/>
<proteinExistence type="predicted"/>
<dbReference type="EMBL" id="AP013068">
    <property type="protein sequence ID" value="BAN49085.1"/>
    <property type="molecule type" value="Genomic_DNA"/>
</dbReference>
<gene>
    <name evidence="2" type="ORF">PCA10_33530</name>
</gene>
<feature type="domain" description="DUF3291" evidence="1">
    <location>
        <begin position="7"/>
        <end position="143"/>
    </location>
</feature>
<dbReference type="STRING" id="1245471.PCA10_33530"/>
<reference evidence="2 3" key="1">
    <citation type="journal article" date="2013" name="Genome Announc.">
        <title>Complete Genome Sequence of the Carbazole Degrader Pseudomonas resinovorans Strain CA10 (NBRC 106553).</title>
        <authorList>
            <person name="Shintani M."/>
            <person name="Hosoyama A."/>
            <person name="Ohji S."/>
            <person name="Tsuchikane K."/>
            <person name="Takarada H."/>
            <person name="Yamazoe A."/>
            <person name="Fujita N."/>
            <person name="Nojiri H."/>
        </authorList>
    </citation>
    <scope>NUCLEOTIDE SEQUENCE [LARGE SCALE GENOMIC DNA]</scope>
    <source>
        <strain evidence="2 3">NBRC 106553</strain>
    </source>
</reference>
<dbReference type="InterPro" id="IPR011008">
    <property type="entry name" value="Dimeric_a/b-barrel"/>
</dbReference>
<accession>S6AKH1</accession>
<dbReference type="KEGG" id="pre:PCA10_33530"/>
<evidence type="ECO:0000313" key="3">
    <source>
        <dbReference type="Proteomes" id="UP000015503"/>
    </source>
</evidence>
<dbReference type="PATRIC" id="fig|1245471.3.peg.3390"/>
<evidence type="ECO:0000259" key="1">
    <source>
        <dbReference type="Pfam" id="PF11695"/>
    </source>
</evidence>
<protein>
    <recommendedName>
        <fullName evidence="1">DUF3291 domain-containing protein</fullName>
    </recommendedName>
</protein>
<dbReference type="InterPro" id="IPR021708">
    <property type="entry name" value="DUF3291"/>
</dbReference>
<keyword evidence="3" id="KW-1185">Reference proteome</keyword>
<dbReference type="RefSeq" id="WP_016493230.1">
    <property type="nucleotide sequence ID" value="NC_021499.1"/>
</dbReference>
<evidence type="ECO:0000313" key="2">
    <source>
        <dbReference type="EMBL" id="BAN49085.1"/>
    </source>
</evidence>